<proteinExistence type="predicted"/>
<protein>
    <submittedName>
        <fullName evidence="1">Flagellar assembly protein FliH</fullName>
    </submittedName>
</protein>
<dbReference type="STRING" id="407234.SAMN05421795_101775"/>
<gene>
    <name evidence="1" type="ORF">SAMN05421795_101775</name>
</gene>
<dbReference type="Proteomes" id="UP000186098">
    <property type="component" value="Unassembled WGS sequence"/>
</dbReference>
<evidence type="ECO:0000313" key="1">
    <source>
        <dbReference type="EMBL" id="SIS58765.1"/>
    </source>
</evidence>
<keyword evidence="2" id="KW-1185">Reference proteome</keyword>
<name>A0A1N7KAY4_9RHOB</name>
<reference evidence="2" key="1">
    <citation type="submission" date="2017-01" db="EMBL/GenBank/DDBJ databases">
        <authorList>
            <person name="Varghese N."/>
            <person name="Submissions S."/>
        </authorList>
    </citation>
    <scope>NUCLEOTIDE SEQUENCE [LARGE SCALE GENOMIC DNA]</scope>
    <source>
        <strain evidence="2">DSM 18714</strain>
    </source>
</reference>
<evidence type="ECO:0000313" key="2">
    <source>
        <dbReference type="Proteomes" id="UP000186098"/>
    </source>
</evidence>
<organism evidence="1 2">
    <name type="scientific">Phaeovulum vinaykumarii</name>
    <dbReference type="NCBI Taxonomy" id="407234"/>
    <lineage>
        <taxon>Bacteria</taxon>
        <taxon>Pseudomonadati</taxon>
        <taxon>Pseudomonadota</taxon>
        <taxon>Alphaproteobacteria</taxon>
        <taxon>Rhodobacterales</taxon>
        <taxon>Paracoccaceae</taxon>
        <taxon>Phaeovulum</taxon>
    </lineage>
</organism>
<accession>A0A1N7KAY4</accession>
<keyword evidence="1" id="KW-0282">Flagellum</keyword>
<dbReference type="EMBL" id="FTOM01000001">
    <property type="protein sequence ID" value="SIS58765.1"/>
    <property type="molecule type" value="Genomic_DNA"/>
</dbReference>
<sequence length="200" mass="21849">MALPFQLETFEVADPRTSAQEVRMTPIELDEVKAASYEQGYAAGWDDALAAQEAETARLHAELARSLQELSFTYAEARGHILQSLEPLLRDMVDAVLPTLARETLAAHVLEQIRPEAERLADMPISVAVSPLSRAAVEGFLTERCNLPLSFVEEASLSEGQVYLRMGDAGTRIDLDSVLKSISGAVTTFFGPDRKEAAND</sequence>
<dbReference type="AlphaFoldDB" id="A0A1N7KAY4"/>
<keyword evidence="1" id="KW-0969">Cilium</keyword>
<keyword evidence="1" id="KW-0966">Cell projection</keyword>
<dbReference type="RefSeq" id="WP_076363551.1">
    <property type="nucleotide sequence ID" value="NZ_FTOM01000001.1"/>
</dbReference>
<dbReference type="OrthoDB" id="7870971at2"/>